<keyword evidence="1" id="KW-0614">Plasmid</keyword>
<dbReference type="EMBL" id="KF602049">
    <property type="protein sequence ID" value="AHE39425.1"/>
    <property type="molecule type" value="Genomic_DNA"/>
</dbReference>
<proteinExistence type="predicted"/>
<name>V9Z1K1_9ACTN</name>
<sequence length="65" mass="6813">MRGDNGSAIGLLTRSQAAELVGTVSTLLLLPRGPLGELSGFRRPRSWKAGCHGTHMVLKGGISRA</sequence>
<gene>
    <name evidence="1" type="ORF">pFRL4_192</name>
</gene>
<protein>
    <submittedName>
        <fullName evidence="1">Uncharacterized protein</fullName>
    </submittedName>
</protein>
<organism evidence="1">
    <name type="scientific">Streptomyces sp. F2</name>
    <dbReference type="NCBI Taxonomy" id="317660"/>
    <lineage>
        <taxon>Bacteria</taxon>
        <taxon>Bacillati</taxon>
        <taxon>Actinomycetota</taxon>
        <taxon>Actinomycetes</taxon>
        <taxon>Kitasatosporales</taxon>
        <taxon>Streptomycetaceae</taxon>
        <taxon>Streptomyces</taxon>
    </lineage>
</organism>
<accession>V9Z1K1</accession>
<evidence type="ECO:0000313" key="1">
    <source>
        <dbReference type="EMBL" id="AHE39425.1"/>
    </source>
</evidence>
<reference evidence="1" key="1">
    <citation type="submission" date="2013-09" db="EMBL/GenBank/DDBJ databases">
        <title>Complete nucleotide sequence of Streptomyces linear plasmid pFRL4.</title>
        <authorList>
            <person name="Chen Z."/>
            <person name="Fang P."/>
            <person name="Qin Z."/>
        </authorList>
    </citation>
    <scope>NUCLEOTIDE SEQUENCE</scope>
    <source>
        <plasmid evidence="1">pFRL4</plasmid>
    </source>
</reference>
<geneLocation type="plasmid" evidence="1">
    <name>pFRL4</name>
</geneLocation>
<dbReference type="AlphaFoldDB" id="V9Z1K1"/>